<protein>
    <submittedName>
        <fullName evidence="1">Uncharacterized protein</fullName>
    </submittedName>
</protein>
<keyword evidence="2" id="KW-1185">Reference proteome</keyword>
<gene>
    <name evidence="1" type="ORF">HPB49_011982</name>
</gene>
<dbReference type="Proteomes" id="UP000821865">
    <property type="component" value="Chromosome 7"/>
</dbReference>
<organism evidence="1 2">
    <name type="scientific">Dermacentor silvarum</name>
    <name type="common">Tick</name>
    <dbReference type="NCBI Taxonomy" id="543639"/>
    <lineage>
        <taxon>Eukaryota</taxon>
        <taxon>Metazoa</taxon>
        <taxon>Ecdysozoa</taxon>
        <taxon>Arthropoda</taxon>
        <taxon>Chelicerata</taxon>
        <taxon>Arachnida</taxon>
        <taxon>Acari</taxon>
        <taxon>Parasitiformes</taxon>
        <taxon>Ixodida</taxon>
        <taxon>Ixodoidea</taxon>
        <taxon>Ixodidae</taxon>
        <taxon>Rhipicephalinae</taxon>
        <taxon>Dermacentor</taxon>
    </lineage>
</organism>
<evidence type="ECO:0000313" key="2">
    <source>
        <dbReference type="Proteomes" id="UP000821865"/>
    </source>
</evidence>
<dbReference type="EMBL" id="CM023476">
    <property type="protein sequence ID" value="KAH7941307.1"/>
    <property type="molecule type" value="Genomic_DNA"/>
</dbReference>
<accession>A0ACB8CF59</accession>
<comment type="caution">
    <text evidence="1">The sequence shown here is derived from an EMBL/GenBank/DDBJ whole genome shotgun (WGS) entry which is preliminary data.</text>
</comment>
<name>A0ACB8CF59_DERSI</name>
<evidence type="ECO:0000313" key="1">
    <source>
        <dbReference type="EMBL" id="KAH7941307.1"/>
    </source>
</evidence>
<reference evidence="1" key="1">
    <citation type="submission" date="2020-05" db="EMBL/GenBank/DDBJ databases">
        <title>Large-scale comparative analyses of tick genomes elucidate their genetic diversity and vector capacities.</title>
        <authorList>
            <person name="Jia N."/>
            <person name="Wang J."/>
            <person name="Shi W."/>
            <person name="Du L."/>
            <person name="Sun Y."/>
            <person name="Zhan W."/>
            <person name="Jiang J."/>
            <person name="Wang Q."/>
            <person name="Zhang B."/>
            <person name="Ji P."/>
            <person name="Sakyi L.B."/>
            <person name="Cui X."/>
            <person name="Yuan T."/>
            <person name="Jiang B."/>
            <person name="Yang W."/>
            <person name="Lam T.T.-Y."/>
            <person name="Chang Q."/>
            <person name="Ding S."/>
            <person name="Wang X."/>
            <person name="Zhu J."/>
            <person name="Ruan X."/>
            <person name="Zhao L."/>
            <person name="Wei J."/>
            <person name="Que T."/>
            <person name="Du C."/>
            <person name="Cheng J."/>
            <person name="Dai P."/>
            <person name="Han X."/>
            <person name="Huang E."/>
            <person name="Gao Y."/>
            <person name="Liu J."/>
            <person name="Shao H."/>
            <person name="Ye R."/>
            <person name="Li L."/>
            <person name="Wei W."/>
            <person name="Wang X."/>
            <person name="Wang C."/>
            <person name="Yang T."/>
            <person name="Huo Q."/>
            <person name="Li W."/>
            <person name="Guo W."/>
            <person name="Chen H."/>
            <person name="Zhou L."/>
            <person name="Ni X."/>
            <person name="Tian J."/>
            <person name="Zhou Y."/>
            <person name="Sheng Y."/>
            <person name="Liu T."/>
            <person name="Pan Y."/>
            <person name="Xia L."/>
            <person name="Li J."/>
            <person name="Zhao F."/>
            <person name="Cao W."/>
        </authorList>
    </citation>
    <scope>NUCLEOTIDE SEQUENCE</scope>
    <source>
        <strain evidence="1">Dsil-2018</strain>
    </source>
</reference>
<sequence>MVPTRSFGEMKLYIFLALLSTALAAVCHKPPFSGPCMSSVPRFYYDQKTNSCRPFVYGGCMSNGNNFESHTDCMRLCGSVKPGQPTPLVA</sequence>
<proteinExistence type="predicted"/>